<feature type="compositionally biased region" description="Low complexity" evidence="15">
    <location>
        <begin position="62"/>
        <end position="74"/>
    </location>
</feature>
<feature type="domain" description="Soluble ligand binding" evidence="17">
    <location>
        <begin position="337"/>
        <end position="390"/>
    </location>
</feature>
<evidence type="ECO:0000256" key="4">
    <source>
        <dbReference type="ARBA" id="ARBA00022452"/>
    </source>
</evidence>
<keyword evidence="12" id="KW-0564">Palmitate</keyword>
<keyword evidence="10" id="KW-0626">Porin</keyword>
<dbReference type="Gene3D" id="3.10.560.10">
    <property type="entry name" value="Outer membrane lipoprotein wza domain like"/>
    <property type="match status" value="2"/>
</dbReference>
<dbReference type="Pfam" id="PF10531">
    <property type="entry name" value="SLBB"/>
    <property type="match status" value="1"/>
</dbReference>
<organism evidence="19 20">
    <name type="scientific">Chthoniobacter flavus Ellin428</name>
    <dbReference type="NCBI Taxonomy" id="497964"/>
    <lineage>
        <taxon>Bacteria</taxon>
        <taxon>Pseudomonadati</taxon>
        <taxon>Verrucomicrobiota</taxon>
        <taxon>Spartobacteria</taxon>
        <taxon>Chthoniobacterales</taxon>
        <taxon>Chthoniobacteraceae</taxon>
        <taxon>Chthoniobacter</taxon>
    </lineage>
</organism>
<evidence type="ECO:0000259" key="17">
    <source>
        <dbReference type="Pfam" id="PF10531"/>
    </source>
</evidence>
<evidence type="ECO:0000256" key="14">
    <source>
        <dbReference type="ARBA" id="ARBA00023288"/>
    </source>
</evidence>
<evidence type="ECO:0000256" key="12">
    <source>
        <dbReference type="ARBA" id="ARBA00023139"/>
    </source>
</evidence>
<name>B4CZW0_9BACT</name>
<dbReference type="STRING" id="497964.CfE428DRAFT_2198"/>
<evidence type="ECO:0000313" key="20">
    <source>
        <dbReference type="Proteomes" id="UP000005824"/>
    </source>
</evidence>
<dbReference type="InterPro" id="IPR003715">
    <property type="entry name" value="Poly_export_N"/>
</dbReference>
<evidence type="ECO:0000259" key="18">
    <source>
        <dbReference type="Pfam" id="PF22461"/>
    </source>
</evidence>
<feature type="region of interest" description="Disordered" evidence="15">
    <location>
        <begin position="62"/>
        <end position="90"/>
    </location>
</feature>
<evidence type="ECO:0000256" key="8">
    <source>
        <dbReference type="ARBA" id="ARBA00023047"/>
    </source>
</evidence>
<keyword evidence="6" id="KW-0812">Transmembrane</keyword>
<dbReference type="GO" id="GO:0015159">
    <property type="term" value="F:polysaccharide transmembrane transporter activity"/>
    <property type="evidence" value="ECO:0007669"/>
    <property type="project" value="InterPro"/>
</dbReference>
<accession>B4CZW0</accession>
<dbReference type="PANTHER" id="PTHR33619:SF3">
    <property type="entry name" value="POLYSACCHARIDE EXPORT PROTEIN GFCE-RELATED"/>
    <property type="match status" value="1"/>
</dbReference>
<dbReference type="FunCoup" id="B4CZW0">
    <property type="interactions" value="106"/>
</dbReference>
<dbReference type="InterPro" id="IPR019554">
    <property type="entry name" value="Soluble_ligand-bd"/>
</dbReference>
<dbReference type="GO" id="GO:0046930">
    <property type="term" value="C:pore complex"/>
    <property type="evidence" value="ECO:0007669"/>
    <property type="project" value="UniProtKB-KW"/>
</dbReference>
<evidence type="ECO:0000256" key="3">
    <source>
        <dbReference type="ARBA" id="ARBA00022448"/>
    </source>
</evidence>
<keyword evidence="8" id="KW-0625">Polysaccharide transport</keyword>
<proteinExistence type="inferred from homology"/>
<evidence type="ECO:0000256" key="1">
    <source>
        <dbReference type="ARBA" id="ARBA00004571"/>
    </source>
</evidence>
<sequence precursor="true">MTPHHSLKKKSAGLTSRQFLPATTALITVTYLLAFSTGLAADPTGKSGISFRQPQVDLASTKAGSAAPAATPGADLSANAAKSDMEDLGEKRQTLQGEVRYAKAKLEAAQKQFALQTAAGDLEKAEHLDQEVKDWQARYSAAKAQLDEVDKQLSDVSQGHSVAADEVVVPGENLEVFVNEDPSFNGIYQVRRGGYIIMPQVGRISVAGKSLSAAEASVKRALQSSQLHNASVMIERKQGADIENGPLIYLSGEFHTPGQWHIPSGITPTLVNVILSAGGVTDKADLTRVRVMRIAANKSVVEEVNVDKILQGGGLTSDITLGEGDVITIPAGPSNLVYVTGNVSSPGGFPLKEGERVSAYAAILQRGGFARFADQKRVYVLRALPDGTKAKLPVDISAIKKGQRPDVQLQTNDILVVPEKWFSW</sequence>
<keyword evidence="20" id="KW-1185">Reference proteome</keyword>
<keyword evidence="14" id="KW-0449">Lipoprotein</keyword>
<comment type="subcellular location">
    <subcellularLocation>
        <location evidence="1">Cell outer membrane</location>
        <topology evidence="1">Multi-pass membrane protein</topology>
    </subcellularLocation>
</comment>
<dbReference type="GO" id="GO:0015288">
    <property type="term" value="F:porin activity"/>
    <property type="evidence" value="ECO:0007669"/>
    <property type="project" value="UniProtKB-KW"/>
</dbReference>
<feature type="domain" description="SLBB" evidence="18">
    <location>
        <begin position="248"/>
        <end position="329"/>
    </location>
</feature>
<evidence type="ECO:0000256" key="6">
    <source>
        <dbReference type="ARBA" id="ARBA00022692"/>
    </source>
</evidence>
<dbReference type="GO" id="GO:0006811">
    <property type="term" value="P:monoatomic ion transport"/>
    <property type="evidence" value="ECO:0007669"/>
    <property type="project" value="UniProtKB-KW"/>
</dbReference>
<reference evidence="19 20" key="1">
    <citation type="journal article" date="2011" name="J. Bacteriol.">
        <title>Genome sequence of Chthoniobacter flavus Ellin428, an aerobic heterotrophic soil bacterium.</title>
        <authorList>
            <person name="Kant R."/>
            <person name="van Passel M.W."/>
            <person name="Palva A."/>
            <person name="Lucas S."/>
            <person name="Lapidus A."/>
            <person name="Glavina Del Rio T."/>
            <person name="Dalin E."/>
            <person name="Tice H."/>
            <person name="Bruce D."/>
            <person name="Goodwin L."/>
            <person name="Pitluck S."/>
            <person name="Larimer F.W."/>
            <person name="Land M.L."/>
            <person name="Hauser L."/>
            <person name="Sangwan P."/>
            <person name="de Vos W.M."/>
            <person name="Janssen P.H."/>
            <person name="Smidt H."/>
        </authorList>
    </citation>
    <scope>NUCLEOTIDE SEQUENCE [LARGE SCALE GENOMIC DNA]</scope>
    <source>
        <strain evidence="19 20">Ellin428</strain>
    </source>
</reference>
<evidence type="ECO:0000256" key="10">
    <source>
        <dbReference type="ARBA" id="ARBA00023114"/>
    </source>
</evidence>
<protein>
    <submittedName>
        <fullName evidence="19">Polysaccharide export protein</fullName>
    </submittedName>
</protein>
<keyword evidence="3" id="KW-0813">Transport</keyword>
<gene>
    <name evidence="19" type="ORF">CfE428DRAFT_2198</name>
</gene>
<feature type="domain" description="Polysaccharide export protein N-terminal" evidence="16">
    <location>
        <begin position="163"/>
        <end position="234"/>
    </location>
</feature>
<evidence type="ECO:0000313" key="19">
    <source>
        <dbReference type="EMBL" id="EDY20274.1"/>
    </source>
</evidence>
<dbReference type="PANTHER" id="PTHR33619">
    <property type="entry name" value="POLYSACCHARIDE EXPORT PROTEIN GFCE-RELATED"/>
    <property type="match status" value="1"/>
</dbReference>
<evidence type="ECO:0000259" key="16">
    <source>
        <dbReference type="Pfam" id="PF02563"/>
    </source>
</evidence>
<dbReference type="Pfam" id="PF22461">
    <property type="entry name" value="SLBB_2"/>
    <property type="match status" value="1"/>
</dbReference>
<dbReference type="Proteomes" id="UP000005824">
    <property type="component" value="Unassembled WGS sequence"/>
</dbReference>
<keyword evidence="4" id="KW-1134">Transmembrane beta strand</keyword>
<dbReference type="InterPro" id="IPR054765">
    <property type="entry name" value="SLBB_dom"/>
</dbReference>
<dbReference type="AlphaFoldDB" id="B4CZW0"/>
<evidence type="ECO:0000256" key="15">
    <source>
        <dbReference type="SAM" id="MobiDB-lite"/>
    </source>
</evidence>
<keyword evidence="7" id="KW-0732">Signal</keyword>
<comment type="caution">
    <text evidence="19">The sequence shown here is derived from an EMBL/GenBank/DDBJ whole genome shotgun (WGS) entry which is preliminary data.</text>
</comment>
<dbReference type="Gene3D" id="3.30.1950.10">
    <property type="entry name" value="wza like domain"/>
    <property type="match status" value="1"/>
</dbReference>
<comment type="similarity">
    <text evidence="2">Belongs to the BexD/CtrA/VexA family.</text>
</comment>
<dbReference type="InParanoid" id="B4CZW0"/>
<dbReference type="InterPro" id="IPR049712">
    <property type="entry name" value="Poly_export"/>
</dbReference>
<evidence type="ECO:0000256" key="11">
    <source>
        <dbReference type="ARBA" id="ARBA00023136"/>
    </source>
</evidence>
<keyword evidence="9" id="KW-0406">Ion transport</keyword>
<keyword evidence="13" id="KW-0998">Cell outer membrane</keyword>
<keyword evidence="5" id="KW-0762">Sugar transport</keyword>
<evidence type="ECO:0000256" key="9">
    <source>
        <dbReference type="ARBA" id="ARBA00023065"/>
    </source>
</evidence>
<keyword evidence="11" id="KW-0472">Membrane</keyword>
<evidence type="ECO:0000256" key="7">
    <source>
        <dbReference type="ARBA" id="ARBA00022729"/>
    </source>
</evidence>
<dbReference type="EMBL" id="ABVL01000005">
    <property type="protein sequence ID" value="EDY20274.1"/>
    <property type="molecule type" value="Genomic_DNA"/>
</dbReference>
<evidence type="ECO:0000256" key="13">
    <source>
        <dbReference type="ARBA" id="ARBA00023237"/>
    </source>
</evidence>
<dbReference type="Pfam" id="PF02563">
    <property type="entry name" value="Poly_export"/>
    <property type="match status" value="1"/>
</dbReference>
<dbReference type="GO" id="GO:0009279">
    <property type="term" value="C:cell outer membrane"/>
    <property type="evidence" value="ECO:0007669"/>
    <property type="project" value="UniProtKB-SubCell"/>
</dbReference>
<dbReference type="eggNOG" id="COG1596">
    <property type="taxonomic scope" value="Bacteria"/>
</dbReference>
<evidence type="ECO:0000256" key="5">
    <source>
        <dbReference type="ARBA" id="ARBA00022597"/>
    </source>
</evidence>
<evidence type="ECO:0000256" key="2">
    <source>
        <dbReference type="ARBA" id="ARBA00009450"/>
    </source>
</evidence>